<dbReference type="InterPro" id="IPR031778">
    <property type="entry name" value="Sortilin_N"/>
</dbReference>
<dbReference type="Gene3D" id="2.130.10.10">
    <property type="entry name" value="YVTN repeat-like/Quinoprotein amine dehydrogenase"/>
    <property type="match status" value="4"/>
</dbReference>
<feature type="compositionally biased region" description="Basic residues" evidence="2">
    <location>
        <begin position="808"/>
        <end position="817"/>
    </location>
</feature>
<dbReference type="Pfam" id="PF15902">
    <property type="entry name" value="Sortilin-Vps10"/>
    <property type="match status" value="2"/>
</dbReference>
<comment type="caution">
    <text evidence="4">The sequence shown here is derived from an EMBL/GenBank/DDBJ whole genome shotgun (WGS) entry which is preliminary data.</text>
</comment>
<dbReference type="PANTHER" id="PTHR12106">
    <property type="entry name" value="SORTILIN RELATED"/>
    <property type="match status" value="1"/>
</dbReference>
<name>A0ABT0Z6A0_9FLAO</name>
<evidence type="ECO:0000259" key="3">
    <source>
        <dbReference type="Pfam" id="PF15902"/>
    </source>
</evidence>
<dbReference type="PANTHER" id="PTHR12106:SF27">
    <property type="entry name" value="SORTILIN-RELATED RECEPTOR"/>
    <property type="match status" value="1"/>
</dbReference>
<dbReference type="CDD" id="cd15482">
    <property type="entry name" value="Sialidase_non-viral"/>
    <property type="match status" value="1"/>
</dbReference>
<keyword evidence="1" id="KW-0677">Repeat</keyword>
<feature type="domain" description="Sortilin N-terminal" evidence="3">
    <location>
        <begin position="636"/>
        <end position="718"/>
    </location>
</feature>
<feature type="region of interest" description="Disordered" evidence="2">
    <location>
        <begin position="760"/>
        <end position="842"/>
    </location>
</feature>
<feature type="region of interest" description="Disordered" evidence="2">
    <location>
        <begin position="528"/>
        <end position="548"/>
    </location>
</feature>
<reference evidence="4" key="1">
    <citation type="submission" date="2022-06" db="EMBL/GenBank/DDBJ databases">
        <title>Gramella sediminis sp. nov., isolated from deep-sea sediment of the Indian Ocean.</title>
        <authorList>
            <person name="Yang L."/>
        </authorList>
    </citation>
    <scope>NUCLEOTIDE SEQUENCE</scope>
    <source>
        <strain evidence="4">HMD3159</strain>
    </source>
</reference>
<keyword evidence="5" id="KW-1185">Reference proteome</keyword>
<feature type="compositionally biased region" description="Basic and acidic residues" evidence="2">
    <location>
        <begin position="818"/>
        <end position="842"/>
    </location>
</feature>
<proteinExistence type="predicted"/>
<gene>
    <name evidence="4" type="ORF">NE848_15245</name>
</gene>
<protein>
    <recommendedName>
        <fullName evidence="3">Sortilin N-terminal domain-containing protein</fullName>
    </recommendedName>
</protein>
<evidence type="ECO:0000313" key="5">
    <source>
        <dbReference type="Proteomes" id="UP001155077"/>
    </source>
</evidence>
<sequence>MNKLYLSLSLLLFTCITLGQSVDLSLLKSKTPRNIGPAGMSGRVTSIDVVTSNPDIMYVGTASGGLWKSTSGGIKWEPIFEDQVTASIGSVAIQQSNPSVIWVGTGEGNPRNSLNGGYGIYKSLDGGRSWTKMGLEKTRHIHRVIINPDNPDIVYAAAIGSPWGAHEERGVYKTTDGGKTWKKILYSNKLTGAADLVMDPNNPNKLIAAMWEHKRDPWFFKSGGEGSGLFITYDGGETWKEKTSDDGLPEGNLGRIGLAIAPSNSNIVYALVESEKNALYKSEDGGFSWKMINDKEEIGNRPFYYSDIFVDPQNSNRLYSVFTYVNVSEDGGKSFESLMPAYGVNNGVHPDHHAWWIHPEDGSFMMDGNDGGLNITRDGGETWRFVANLPLAQFYHIAVDNEYPYNVYGGMQDNGSWRGPAYVWKSQGIRNSYWQEISFGDGFDVVPDKDDSRYGWSMSQQGYVSRYDYLTGNNYTVKPTHPDPEVELRFNWNSAINIDPFDNNTLYFGSQFVHKSTDKGLTWEVISPDLTTNDPEKQRQEESGGLTIDATGAENYTTILVIEPSPLEKDMIWVGTDDGKVHYTTNGGENWVDVSNNLPALPEGSWIVQIKASNKNKGEALLVANDYRRFNYTPYAYRTTNYGKSWSRIVDEEDTESYALSIIEDPEEKNLMFLGTDDGLYVSFNAGNDWQKYTNGFPTVSVKDLVIHPREQDLVIGTFGRAAWVLDDIRPFRAIARNKSILQNKVELFEPPVAYHTAYQQPTGSRFGADATYQGENRPSGGRISYFVEVPKKPEKDADGDKEASVDKKKKSKKRDRKDREGESGDIEPTVKDSDTTRTEEAEVKWDSIKLNIYDGDRLIRTLKQKAPDTTGIHTMIWNLNEKGVERPSREIKESKTEPSGVDVKPGTYRLVLHFGDNSSEGMIKVESDPRLDVSKENIEEVYANLKELEKMTRTAGDAVNQLLESKNIAESFQKDFKAQKNGEEVYEEELKDSEEIIKSIEEIIALYLGKEDKRQGIVRNNEMTVMERISNANWYVGSRQSGLTQTEHTLIKHARQELKDALQKTNDFFNEEWAEYRSEMQSIELPVFKEVKNFELGN</sequence>
<dbReference type="InterPro" id="IPR015943">
    <property type="entry name" value="WD40/YVTN_repeat-like_dom_sf"/>
</dbReference>
<accession>A0ABT0Z6A0</accession>
<evidence type="ECO:0000256" key="2">
    <source>
        <dbReference type="SAM" id="MobiDB-lite"/>
    </source>
</evidence>
<feature type="domain" description="Sortilin N-terminal" evidence="3">
    <location>
        <begin position="120"/>
        <end position="241"/>
    </location>
</feature>
<feature type="compositionally biased region" description="Basic and acidic residues" evidence="2">
    <location>
        <begin position="790"/>
        <end position="807"/>
    </location>
</feature>
<dbReference type="RefSeq" id="WP_252115238.1">
    <property type="nucleotide sequence ID" value="NZ_JAMSCK010000006.1"/>
</dbReference>
<evidence type="ECO:0000256" key="1">
    <source>
        <dbReference type="ARBA" id="ARBA00022737"/>
    </source>
</evidence>
<organism evidence="4 5">
    <name type="scientific">Gramella jeungdoensis</name>
    <dbReference type="NCBI Taxonomy" id="708091"/>
    <lineage>
        <taxon>Bacteria</taxon>
        <taxon>Pseudomonadati</taxon>
        <taxon>Bacteroidota</taxon>
        <taxon>Flavobacteriia</taxon>
        <taxon>Flavobacteriales</taxon>
        <taxon>Flavobacteriaceae</taxon>
        <taxon>Christiangramia</taxon>
    </lineage>
</organism>
<evidence type="ECO:0000313" key="4">
    <source>
        <dbReference type="EMBL" id="MCM8570750.1"/>
    </source>
</evidence>
<dbReference type="Proteomes" id="UP001155077">
    <property type="component" value="Unassembled WGS sequence"/>
</dbReference>
<dbReference type="InterPro" id="IPR050310">
    <property type="entry name" value="VPS10-sortilin"/>
</dbReference>
<dbReference type="SUPFAM" id="SSF110296">
    <property type="entry name" value="Oligoxyloglucan reducing end-specific cellobiohydrolase"/>
    <property type="match status" value="3"/>
</dbReference>
<dbReference type="EMBL" id="JAMSCK010000006">
    <property type="protein sequence ID" value="MCM8570750.1"/>
    <property type="molecule type" value="Genomic_DNA"/>
</dbReference>